<dbReference type="RefSeq" id="WP_071381020.1">
    <property type="nucleotide sequence ID" value="NZ_MLYO01000023.1"/>
</dbReference>
<evidence type="ECO:0000313" key="2">
    <source>
        <dbReference type="EMBL" id="OIK05233.1"/>
    </source>
</evidence>
<dbReference type="OrthoDB" id="4296366at2"/>
<feature type="signal peptide" evidence="1">
    <location>
        <begin position="1"/>
        <end position="21"/>
    </location>
</feature>
<gene>
    <name evidence="2" type="ORF">BIV23_13295</name>
</gene>
<evidence type="ECO:0008006" key="4">
    <source>
        <dbReference type="Google" id="ProtNLM"/>
    </source>
</evidence>
<feature type="chain" id="PRO_5010302422" description="Secreted protein" evidence="1">
    <location>
        <begin position="22"/>
        <end position="125"/>
    </location>
</feature>
<dbReference type="AlphaFoldDB" id="A0A1S2QHT9"/>
<accession>A0A1S2QHT9</accession>
<keyword evidence="3" id="KW-1185">Reference proteome</keyword>
<proteinExistence type="predicted"/>
<dbReference type="EMBL" id="MLYO01000023">
    <property type="protein sequence ID" value="OIK05233.1"/>
    <property type="molecule type" value="Genomic_DNA"/>
</dbReference>
<evidence type="ECO:0000256" key="1">
    <source>
        <dbReference type="SAM" id="SignalP"/>
    </source>
</evidence>
<evidence type="ECO:0000313" key="3">
    <source>
        <dbReference type="Proteomes" id="UP000179642"/>
    </source>
</evidence>
<sequence length="125" mass="13116">MRQLAAAAVLFAALLPVTASARPVAADSASISAVPTGHVYFWPKPGQMGGAWDYAPPGFKAAEPPVKRSAGSFDSHASVTVYAISDQPGGRCLYRAIYPDDYSDNWDWSGKFDGVSDTAMGCQAG</sequence>
<organism evidence="2 3">
    <name type="scientific">Streptomyces monashensis</name>
    <dbReference type="NCBI Taxonomy" id="1678012"/>
    <lineage>
        <taxon>Bacteria</taxon>
        <taxon>Bacillati</taxon>
        <taxon>Actinomycetota</taxon>
        <taxon>Actinomycetes</taxon>
        <taxon>Kitasatosporales</taxon>
        <taxon>Streptomycetaceae</taxon>
        <taxon>Streptomyces</taxon>
    </lineage>
</organism>
<keyword evidence="1" id="KW-0732">Signal</keyword>
<protein>
    <recommendedName>
        <fullName evidence="4">Secreted protein</fullName>
    </recommendedName>
</protein>
<reference evidence="2 3" key="1">
    <citation type="submission" date="2016-10" db="EMBL/GenBank/DDBJ databases">
        <title>Genome sequence of Streptomyces sp. MUSC 1.</title>
        <authorList>
            <person name="Lee L.-H."/>
            <person name="Ser H.-L."/>
            <person name="Law J.W.-F."/>
        </authorList>
    </citation>
    <scope>NUCLEOTIDE SEQUENCE [LARGE SCALE GENOMIC DNA]</scope>
    <source>
        <strain evidence="2 3">MUSC 1</strain>
    </source>
</reference>
<name>A0A1S2QHT9_9ACTN</name>
<comment type="caution">
    <text evidence="2">The sequence shown here is derived from an EMBL/GenBank/DDBJ whole genome shotgun (WGS) entry which is preliminary data.</text>
</comment>
<dbReference type="Proteomes" id="UP000179642">
    <property type="component" value="Unassembled WGS sequence"/>
</dbReference>